<dbReference type="AlphaFoldDB" id="A0A1I2FKT1"/>
<dbReference type="OrthoDB" id="890881at2"/>
<dbReference type="InterPro" id="IPR024163">
    <property type="entry name" value="Aerotolerance_reg_N"/>
</dbReference>
<dbReference type="EMBL" id="FOLQ01000026">
    <property type="protein sequence ID" value="SFF05459.1"/>
    <property type="molecule type" value="Genomic_DNA"/>
</dbReference>
<gene>
    <name evidence="3" type="ORF">SAMN05216167_12638</name>
</gene>
<keyword evidence="4" id="KW-1185">Reference proteome</keyword>
<keyword evidence="1 3" id="KW-0812">Transmembrane</keyword>
<proteinExistence type="predicted"/>
<dbReference type="PANTHER" id="PTHR37464">
    <property type="entry name" value="BLL2463 PROTEIN"/>
    <property type="match status" value="1"/>
</dbReference>
<accession>A0A1I2FKT1</accession>
<feature type="transmembrane region" description="Helical" evidence="1">
    <location>
        <begin position="372"/>
        <end position="392"/>
    </location>
</feature>
<keyword evidence="1" id="KW-0472">Membrane</keyword>
<feature type="transmembrane region" description="Helical" evidence="1">
    <location>
        <begin position="6"/>
        <end position="24"/>
    </location>
</feature>
<keyword evidence="1" id="KW-1133">Transmembrane helix</keyword>
<feature type="domain" description="Aerotolerance regulator N-terminal" evidence="2">
    <location>
        <begin position="1"/>
        <end position="76"/>
    </location>
</feature>
<dbReference type="Pfam" id="PF07584">
    <property type="entry name" value="BatA"/>
    <property type="match status" value="1"/>
</dbReference>
<dbReference type="STRING" id="662367.SAMN05216167_12638"/>
<dbReference type="RefSeq" id="WP_093833836.1">
    <property type="nucleotide sequence ID" value="NZ_FOLQ01000026.1"/>
</dbReference>
<evidence type="ECO:0000313" key="4">
    <source>
        <dbReference type="Proteomes" id="UP000198598"/>
    </source>
</evidence>
<dbReference type="NCBIfam" id="TIGR02226">
    <property type="entry name" value="two_anch"/>
    <property type="match status" value="1"/>
</dbReference>
<organism evidence="3 4">
    <name type="scientific">Spirosoma endophyticum</name>
    <dbReference type="NCBI Taxonomy" id="662367"/>
    <lineage>
        <taxon>Bacteria</taxon>
        <taxon>Pseudomonadati</taxon>
        <taxon>Bacteroidota</taxon>
        <taxon>Cytophagia</taxon>
        <taxon>Cytophagales</taxon>
        <taxon>Cytophagaceae</taxon>
        <taxon>Spirosoma</taxon>
    </lineage>
</organism>
<dbReference type="PANTHER" id="PTHR37464:SF1">
    <property type="entry name" value="BLL2463 PROTEIN"/>
    <property type="match status" value="1"/>
</dbReference>
<evidence type="ECO:0000256" key="1">
    <source>
        <dbReference type="SAM" id="Phobius"/>
    </source>
</evidence>
<name>A0A1I2FKT1_9BACT</name>
<sequence>MQFIEPLLLWGTLAVIVPVVIHFWHQKQGKLLPWAATQWLIEKQQQQSRGLRLDNIFLLLVRCLLLVLLAILLAQPILNWFNKPPTIQKVHLVQPSTSVANNFRFELAEALKKGDRVIWADNQMEPVTDQFTPGQNSATFNALSLQTAINTLDTKNTDLHLYLINNQALANVPAITVPARFQLHTLLDSTQQPRPYLAVKNNKKLFVNQAGKLTSSVALDPALKFQSAPVQMGPIPTSLAYKNTQERQTVKAALAALTDVYDLDLTSGEKSSPDQQYSWVLTDQLPTKTSAKTLYVVSGVKQPLASSNVIFTNETLTPQTSERVESGQLPEWLGEQLIRHYGLKTIYQPLSQQGLKTLFVTSTKPTTQQQAGLNNALLLAFVVLLVLERWLALTKNA</sequence>
<evidence type="ECO:0000259" key="2">
    <source>
        <dbReference type="Pfam" id="PF07584"/>
    </source>
</evidence>
<dbReference type="InterPro" id="IPR011933">
    <property type="entry name" value="Double_TM_dom"/>
</dbReference>
<protein>
    <submittedName>
        <fullName evidence="3">N-terminal double-transmembrane domain-containing protein</fullName>
    </submittedName>
</protein>
<reference evidence="3 4" key="1">
    <citation type="submission" date="2016-10" db="EMBL/GenBank/DDBJ databases">
        <authorList>
            <person name="de Groot N.N."/>
        </authorList>
    </citation>
    <scope>NUCLEOTIDE SEQUENCE [LARGE SCALE GENOMIC DNA]</scope>
    <source>
        <strain evidence="3 4">DSM 26130</strain>
    </source>
</reference>
<evidence type="ECO:0000313" key="3">
    <source>
        <dbReference type="EMBL" id="SFF05459.1"/>
    </source>
</evidence>
<dbReference type="Proteomes" id="UP000198598">
    <property type="component" value="Unassembled WGS sequence"/>
</dbReference>
<feature type="transmembrane region" description="Helical" evidence="1">
    <location>
        <begin position="56"/>
        <end position="78"/>
    </location>
</feature>